<proteinExistence type="predicted"/>
<evidence type="ECO:0000313" key="3">
    <source>
        <dbReference type="Proteomes" id="UP001189429"/>
    </source>
</evidence>
<feature type="compositionally biased region" description="Polar residues" evidence="1">
    <location>
        <begin position="118"/>
        <end position="129"/>
    </location>
</feature>
<dbReference type="Proteomes" id="UP001189429">
    <property type="component" value="Unassembled WGS sequence"/>
</dbReference>
<gene>
    <name evidence="2" type="ORF">PCOR1329_LOCUS81280</name>
</gene>
<feature type="region of interest" description="Disordered" evidence="1">
    <location>
        <begin position="101"/>
        <end position="129"/>
    </location>
</feature>
<evidence type="ECO:0000313" key="2">
    <source>
        <dbReference type="EMBL" id="CAK0905659.1"/>
    </source>
</evidence>
<dbReference type="EMBL" id="CAUYUJ010021592">
    <property type="protein sequence ID" value="CAK0905659.1"/>
    <property type="molecule type" value="Genomic_DNA"/>
</dbReference>
<comment type="caution">
    <text evidence="2">The sequence shown here is derived from an EMBL/GenBank/DDBJ whole genome shotgun (WGS) entry which is preliminary data.</text>
</comment>
<sequence length="129" mass="14213">MHVLTVSHSCLILQQGPTPLLERMRLRNDRYAWTCGKTHAEREAQRNSAGENRARSGAPLGDRAGGRRQRAHAAWGRRGASEVPTLHGRWIVALSCLGAKAETSTDIPQSRRVDTETTEVQMQKKTGGS</sequence>
<accession>A0ABN9XZR0</accession>
<reference evidence="2" key="1">
    <citation type="submission" date="2023-10" db="EMBL/GenBank/DDBJ databases">
        <authorList>
            <person name="Chen Y."/>
            <person name="Shah S."/>
            <person name="Dougan E. K."/>
            <person name="Thang M."/>
            <person name="Chan C."/>
        </authorList>
    </citation>
    <scope>NUCLEOTIDE SEQUENCE [LARGE SCALE GENOMIC DNA]</scope>
</reference>
<protein>
    <submittedName>
        <fullName evidence="2">Uncharacterized protein</fullName>
    </submittedName>
</protein>
<organism evidence="2 3">
    <name type="scientific">Prorocentrum cordatum</name>
    <dbReference type="NCBI Taxonomy" id="2364126"/>
    <lineage>
        <taxon>Eukaryota</taxon>
        <taxon>Sar</taxon>
        <taxon>Alveolata</taxon>
        <taxon>Dinophyceae</taxon>
        <taxon>Prorocentrales</taxon>
        <taxon>Prorocentraceae</taxon>
        <taxon>Prorocentrum</taxon>
    </lineage>
</organism>
<name>A0ABN9XZR0_9DINO</name>
<feature type="region of interest" description="Disordered" evidence="1">
    <location>
        <begin position="37"/>
        <end position="80"/>
    </location>
</feature>
<evidence type="ECO:0000256" key="1">
    <source>
        <dbReference type="SAM" id="MobiDB-lite"/>
    </source>
</evidence>
<keyword evidence="3" id="KW-1185">Reference proteome</keyword>